<dbReference type="Proteomes" id="UP000565205">
    <property type="component" value="Unassembled WGS sequence"/>
</dbReference>
<protein>
    <submittedName>
        <fullName evidence="3">Lipid A deacylase LpxR family protein</fullName>
    </submittedName>
</protein>
<dbReference type="InterPro" id="IPR018707">
    <property type="entry name" value="LpxR"/>
</dbReference>
<evidence type="ECO:0000256" key="1">
    <source>
        <dbReference type="SAM" id="SignalP"/>
    </source>
</evidence>
<sequence>MTTRFASGFGRAPFRQAALAATLATAAPIAAHAQTVSLASPDPYGIYTIQGENDAVSTQKGTSDRYYTSGLRLGWTSPEDILPAGLDNLGHVVMGQGRQRIALGLQQSIYTPDNTQIALPPTRSRPYAGVLIGTATLINDTALSRSTFGIQAGVLGPWALGRQVQNGFHDIIGDTENRGWDTQRSNQPIFQVDASRTWRLPVIGAYGIGVDVLPAVSAEIGNLRDSVMLGSTLRIGHGLDSDFGVSRISPGLSGGDAYRNTRTFAWYAFAGVDGQAVGYDALLDGSTTDYARPSKIWDVGEMQAGLALLYHGVRLSYTQTWQTQEFRGQKAGLFNFGSLALSAKF</sequence>
<evidence type="ECO:0000313" key="5">
    <source>
        <dbReference type="Proteomes" id="UP000565205"/>
    </source>
</evidence>
<evidence type="ECO:0000313" key="3">
    <source>
        <dbReference type="EMBL" id="NVN28873.1"/>
    </source>
</evidence>
<proteinExistence type="predicted"/>
<comment type="caution">
    <text evidence="3">The sequence shown here is derived from an EMBL/GenBank/DDBJ whole genome shotgun (WGS) entry which is preliminary data.</text>
</comment>
<evidence type="ECO:0000313" key="2">
    <source>
        <dbReference type="EMBL" id="MBB3173423.1"/>
    </source>
</evidence>
<accession>A0A850NGV1</accession>
<dbReference type="RefSeq" id="WP_176621628.1">
    <property type="nucleotide sequence ID" value="NZ_JABXXQ010000004.1"/>
</dbReference>
<reference evidence="2 4" key="2">
    <citation type="submission" date="2020-08" db="EMBL/GenBank/DDBJ databases">
        <title>Genomic Encyclopedia of Type Strains, Phase III (KMG-III): the genomes of soil and plant-associated and newly described type strains.</title>
        <authorList>
            <person name="Whitman W."/>
        </authorList>
    </citation>
    <scope>NUCLEOTIDE SEQUENCE [LARGE SCALE GENOMIC DNA]</scope>
    <source>
        <strain evidence="2 4">CECT 8088</strain>
    </source>
</reference>
<keyword evidence="1" id="KW-0732">Signal</keyword>
<evidence type="ECO:0000313" key="4">
    <source>
        <dbReference type="Proteomes" id="UP000557688"/>
    </source>
</evidence>
<gene>
    <name evidence="2" type="ORF">FHR90_001246</name>
    <name evidence="3" type="ORF">HUK83_00735</name>
</gene>
<dbReference type="EMBL" id="JACHXV010000004">
    <property type="protein sequence ID" value="MBB3173423.1"/>
    <property type="molecule type" value="Genomic_DNA"/>
</dbReference>
<reference evidence="3 5" key="1">
    <citation type="submission" date="2020-06" db="EMBL/GenBank/DDBJ databases">
        <title>Description of novel acetic acid bacteria.</title>
        <authorList>
            <person name="Sombolestani A."/>
        </authorList>
    </citation>
    <scope>NUCLEOTIDE SEQUENCE [LARGE SCALE GENOMIC DNA]</scope>
    <source>
        <strain evidence="3 5">LMG 26838</strain>
    </source>
</reference>
<dbReference type="Proteomes" id="UP000557688">
    <property type="component" value="Unassembled WGS sequence"/>
</dbReference>
<dbReference type="InterPro" id="IPR037107">
    <property type="entry name" value="Put_OMP_sf"/>
</dbReference>
<name>A0A850NGV1_9PROT</name>
<dbReference type="EMBL" id="JABXXQ010000004">
    <property type="protein sequence ID" value="NVN28873.1"/>
    <property type="molecule type" value="Genomic_DNA"/>
</dbReference>
<dbReference type="Pfam" id="PF09982">
    <property type="entry name" value="LpxR"/>
    <property type="match status" value="1"/>
</dbReference>
<feature type="chain" id="PRO_5036418676" evidence="1">
    <location>
        <begin position="34"/>
        <end position="345"/>
    </location>
</feature>
<feature type="signal peptide" evidence="1">
    <location>
        <begin position="1"/>
        <end position="33"/>
    </location>
</feature>
<keyword evidence="4" id="KW-1185">Reference proteome</keyword>
<dbReference type="AlphaFoldDB" id="A0A850NGV1"/>
<dbReference type="Gene3D" id="2.40.128.140">
    <property type="entry name" value="Outer membrane protein"/>
    <property type="match status" value="1"/>
</dbReference>
<organism evidence="3 5">
    <name type="scientific">Endobacter medicaginis</name>
    <dbReference type="NCBI Taxonomy" id="1181271"/>
    <lineage>
        <taxon>Bacteria</taxon>
        <taxon>Pseudomonadati</taxon>
        <taxon>Pseudomonadota</taxon>
        <taxon>Alphaproteobacteria</taxon>
        <taxon>Acetobacterales</taxon>
        <taxon>Acetobacteraceae</taxon>
        <taxon>Endobacter</taxon>
    </lineage>
</organism>